<dbReference type="Pfam" id="PF13749">
    <property type="entry name" value="HATPase_c_4"/>
    <property type="match status" value="1"/>
</dbReference>
<dbReference type="Gene3D" id="3.30.565.60">
    <property type="match status" value="1"/>
</dbReference>
<reference evidence="2 3" key="1">
    <citation type="submission" date="2019-07" db="EMBL/GenBank/DDBJ databases">
        <title>Whole genome shotgun sequence of Cellulomonas soli NBRC 109434.</title>
        <authorList>
            <person name="Hosoyama A."/>
            <person name="Uohara A."/>
            <person name="Ohji S."/>
            <person name="Ichikawa N."/>
        </authorList>
    </citation>
    <scope>NUCLEOTIDE SEQUENCE [LARGE SCALE GENOMIC DNA]</scope>
    <source>
        <strain evidence="2 3">NBRC 109434</strain>
    </source>
</reference>
<protein>
    <submittedName>
        <fullName evidence="2">ATPase AAA</fullName>
    </submittedName>
</protein>
<dbReference type="InterPro" id="IPR038461">
    <property type="entry name" value="Schlafen_AlbA_2_dom_sf"/>
</dbReference>
<dbReference type="AlphaFoldDB" id="A0A512PE64"/>
<dbReference type="PANTHER" id="PTHR30595:SF6">
    <property type="entry name" value="SCHLAFEN ALBA-2 DOMAIN-CONTAINING PROTEIN"/>
    <property type="match status" value="1"/>
</dbReference>
<sequence>MRRLALAGEALGVEFKSDRKRLSDAQLVEAVACMANGDGGAVLVGVEDDGTVTGVAPRHGAVTRAPLMQALISNLTVPPLSTAVTAVDVDGLTVLAIEVESSATPVGTNGGVYTRRAMRTDGRPECVPYAFHEMYSRAVEVGQADHARVVLKGATLDDLDPLEFERMRAMSRSGGDATLATLEDHEIARALGVLGPGGAVLLGAMLLFGRQDSIAEFAPSHEVLFQVLEGTAVRTNLQSRAPLLAAAEDLYERVSIVNREEEIDAGLIRLAVPLISPIAIREVVANALVHRDYTRLGAVHIQLDDDALTVSSPGGFPEGITLDNFLRENRPRSPLLADAFKRAGLVERSGRGINRMVAETIRLGRAAPDFSRSSSASVVAVFALGRADVELARFVFERERAEGVPFLLADLQVLARLRQGGSLSIADAAPFLQKSEAETRAALGRMASRGLVDQRGSGRGSRYHLSAPVYRALGDRAAYVRAHGFTELQVENMVLAYADAHERITRAEAADLCSLTPAQASNVLRRLASEGRLAMHGSRRGAYYTLPVVPREPGAS</sequence>
<name>A0A512PE64_9CELL</name>
<dbReference type="Pfam" id="PF06224">
    <property type="entry name" value="AlkZ-like"/>
    <property type="match status" value="1"/>
</dbReference>
<dbReference type="InterPro" id="IPR009351">
    <property type="entry name" value="AlkZ-like"/>
</dbReference>
<evidence type="ECO:0000313" key="2">
    <source>
        <dbReference type="EMBL" id="GEP69499.1"/>
    </source>
</evidence>
<dbReference type="Pfam" id="PF04326">
    <property type="entry name" value="SLFN_AlbA_2"/>
    <property type="match status" value="1"/>
</dbReference>
<proteinExistence type="predicted"/>
<dbReference type="InterPro" id="IPR036388">
    <property type="entry name" value="WH-like_DNA-bd_sf"/>
</dbReference>
<keyword evidence="3" id="KW-1185">Reference proteome</keyword>
<comment type="caution">
    <text evidence="2">The sequence shown here is derived from an EMBL/GenBank/DDBJ whole genome shotgun (WGS) entry which is preliminary data.</text>
</comment>
<evidence type="ECO:0000259" key="1">
    <source>
        <dbReference type="Pfam" id="PF04326"/>
    </source>
</evidence>
<accession>A0A512PE64</accession>
<dbReference type="Gene3D" id="3.30.950.30">
    <property type="entry name" value="Schlafen, AAA domain"/>
    <property type="match status" value="1"/>
</dbReference>
<dbReference type="InterPro" id="IPR007421">
    <property type="entry name" value="Schlafen_AlbA_2_dom"/>
</dbReference>
<dbReference type="Gene3D" id="1.10.10.10">
    <property type="entry name" value="Winged helix-like DNA-binding domain superfamily/Winged helix DNA-binding domain"/>
    <property type="match status" value="2"/>
</dbReference>
<evidence type="ECO:0000313" key="3">
    <source>
        <dbReference type="Proteomes" id="UP000321798"/>
    </source>
</evidence>
<dbReference type="PANTHER" id="PTHR30595">
    <property type="entry name" value="GLPR-RELATED TRANSCRIPTIONAL REPRESSOR"/>
    <property type="match status" value="1"/>
</dbReference>
<dbReference type="InterPro" id="IPR038475">
    <property type="entry name" value="RecG_C_sf"/>
</dbReference>
<dbReference type="EMBL" id="BKAL01000007">
    <property type="protein sequence ID" value="GEP69499.1"/>
    <property type="molecule type" value="Genomic_DNA"/>
</dbReference>
<feature type="domain" description="Schlafen AlbA-2" evidence="1">
    <location>
        <begin position="12"/>
        <end position="117"/>
    </location>
</feature>
<dbReference type="RefSeq" id="WP_179561711.1">
    <property type="nucleotide sequence ID" value="NZ_BAABBJ010000007.1"/>
</dbReference>
<dbReference type="Proteomes" id="UP000321798">
    <property type="component" value="Unassembled WGS sequence"/>
</dbReference>
<gene>
    <name evidence="2" type="ORF">CSO01_22140</name>
</gene>
<organism evidence="2 3">
    <name type="scientific">Cellulomonas soli</name>
    <dbReference type="NCBI Taxonomy" id="931535"/>
    <lineage>
        <taxon>Bacteria</taxon>
        <taxon>Bacillati</taxon>
        <taxon>Actinomycetota</taxon>
        <taxon>Actinomycetes</taxon>
        <taxon>Micrococcales</taxon>
        <taxon>Cellulomonadaceae</taxon>
        <taxon>Cellulomonas</taxon>
    </lineage>
</organism>